<dbReference type="AlphaFoldDB" id="A0A8S1UZK2"/>
<protein>
    <submittedName>
        <fullName evidence="2">Uncharacterized protein</fullName>
    </submittedName>
</protein>
<dbReference type="Proteomes" id="UP000683925">
    <property type="component" value="Unassembled WGS sequence"/>
</dbReference>
<comment type="caution">
    <text evidence="2">The sequence shown here is derived from an EMBL/GenBank/DDBJ whole genome shotgun (WGS) entry which is preliminary data.</text>
</comment>
<dbReference type="EMBL" id="CAJJDP010000051">
    <property type="protein sequence ID" value="CAD8167906.1"/>
    <property type="molecule type" value="Genomic_DNA"/>
</dbReference>
<evidence type="ECO:0000313" key="3">
    <source>
        <dbReference type="Proteomes" id="UP000683925"/>
    </source>
</evidence>
<proteinExistence type="predicted"/>
<sequence>MIKTEIKLLFLVLQLVNAFRSQYGSPDDASFDQDGFQFDCKGGHYHAPGMHPHPCVYFHSDCQYVTETKMIISNGNEMLCHPRVKQYIMWPFQYYEKVLFCQHQAGIYEYSENTDLVLSCQFVLQDCIIAQKSGDIIKCQFCYQYRKGQYCQDLINCGNNCASCTSNYCQTCKEGYSPQSDTDLYCSLACQTGHLTCSLTNNVYAFEGCKKGYEMVGNQCVACPNRCTVCTMGICSECEFHYFLKDNQCFGDKPQPQPQNPNPRKQKVQLMTLQILRYLCRICQQQIKVVVIRYIQMKNAARDYLSYYLTRQNRQKKLYPLLTSYQT</sequence>
<gene>
    <name evidence="2" type="ORF">POCTA_138.1.T0510004</name>
</gene>
<dbReference type="OrthoDB" id="10464931at2759"/>
<keyword evidence="3" id="KW-1185">Reference proteome</keyword>
<reference evidence="2" key="1">
    <citation type="submission" date="2021-01" db="EMBL/GenBank/DDBJ databases">
        <authorList>
            <consortium name="Genoscope - CEA"/>
            <person name="William W."/>
        </authorList>
    </citation>
    <scope>NUCLEOTIDE SEQUENCE</scope>
</reference>
<evidence type="ECO:0000256" key="1">
    <source>
        <dbReference type="SAM" id="SignalP"/>
    </source>
</evidence>
<accession>A0A8S1UZK2</accession>
<evidence type="ECO:0000313" key="2">
    <source>
        <dbReference type="EMBL" id="CAD8167906.1"/>
    </source>
</evidence>
<feature type="chain" id="PRO_5035747789" evidence="1">
    <location>
        <begin position="19"/>
        <end position="327"/>
    </location>
</feature>
<keyword evidence="1" id="KW-0732">Signal</keyword>
<dbReference type="OMA" id="HPHPCVY"/>
<feature type="signal peptide" evidence="1">
    <location>
        <begin position="1"/>
        <end position="18"/>
    </location>
</feature>
<organism evidence="2 3">
    <name type="scientific">Paramecium octaurelia</name>
    <dbReference type="NCBI Taxonomy" id="43137"/>
    <lineage>
        <taxon>Eukaryota</taxon>
        <taxon>Sar</taxon>
        <taxon>Alveolata</taxon>
        <taxon>Ciliophora</taxon>
        <taxon>Intramacronucleata</taxon>
        <taxon>Oligohymenophorea</taxon>
        <taxon>Peniculida</taxon>
        <taxon>Parameciidae</taxon>
        <taxon>Paramecium</taxon>
    </lineage>
</organism>
<name>A0A8S1UZK2_PAROT</name>